<dbReference type="Proteomes" id="UP000266677">
    <property type="component" value="Unassembled WGS sequence"/>
</dbReference>
<gene>
    <name evidence="2" type="ORF">D5S18_14365</name>
</gene>
<proteinExistence type="predicted"/>
<dbReference type="CDD" id="cd06259">
    <property type="entry name" value="YdcF-like"/>
    <property type="match status" value="1"/>
</dbReference>
<reference evidence="2 3" key="1">
    <citation type="submission" date="2018-09" db="EMBL/GenBank/DDBJ databases">
        <title>YIM PH21274 draft genome.</title>
        <authorList>
            <person name="Miao C."/>
        </authorList>
    </citation>
    <scope>NUCLEOTIDE SEQUENCE [LARGE SCALE GENOMIC DNA]</scope>
    <source>
        <strain evidence="2 3">YIM PH 21724</strain>
    </source>
</reference>
<name>A0A3A4K8U3_9NOCA</name>
<dbReference type="Pfam" id="PF02698">
    <property type="entry name" value="DUF218"/>
    <property type="match status" value="1"/>
</dbReference>
<dbReference type="AlphaFoldDB" id="A0A3A4K8U3"/>
<comment type="caution">
    <text evidence="2">The sequence shown here is derived from an EMBL/GenBank/DDBJ whole genome shotgun (WGS) entry which is preliminary data.</text>
</comment>
<evidence type="ECO:0000313" key="3">
    <source>
        <dbReference type="Proteomes" id="UP000266677"/>
    </source>
</evidence>
<sequence length="168" mass="19066">MCAVLFWAGYPVYVRPQLDSPRRADAILVLGGEGVQRYGFGLRLAREGYADHVLFSNPYGEDTDIDEVREPCHTPQRGFTLECFAPDPSTTVGEGRVLRQLAAERGWHTVIVITMRPHLSRARYILERCFAGDLVMVPSEEDLAPWYWAWSYVYQTAGYARAFIDQGC</sequence>
<evidence type="ECO:0000259" key="1">
    <source>
        <dbReference type="Pfam" id="PF02698"/>
    </source>
</evidence>
<protein>
    <submittedName>
        <fullName evidence="2">YdcF family protein</fullName>
    </submittedName>
</protein>
<organism evidence="2 3">
    <name type="scientific">Nocardia panacis</name>
    <dbReference type="NCBI Taxonomy" id="2340916"/>
    <lineage>
        <taxon>Bacteria</taxon>
        <taxon>Bacillati</taxon>
        <taxon>Actinomycetota</taxon>
        <taxon>Actinomycetes</taxon>
        <taxon>Mycobacteriales</taxon>
        <taxon>Nocardiaceae</taxon>
        <taxon>Nocardia</taxon>
    </lineage>
</organism>
<keyword evidence="3" id="KW-1185">Reference proteome</keyword>
<feature type="domain" description="DUF218" evidence="1">
    <location>
        <begin position="25"/>
        <end position="142"/>
    </location>
</feature>
<evidence type="ECO:0000313" key="2">
    <source>
        <dbReference type="EMBL" id="RJO75654.1"/>
    </source>
</evidence>
<dbReference type="EMBL" id="QZFU01000018">
    <property type="protein sequence ID" value="RJO75654.1"/>
    <property type="molecule type" value="Genomic_DNA"/>
</dbReference>
<dbReference type="OrthoDB" id="4772924at2"/>
<accession>A0A3A4K8U3</accession>
<dbReference type="InterPro" id="IPR003848">
    <property type="entry name" value="DUF218"/>
</dbReference>